<dbReference type="SFLD" id="SFLDG01086">
    <property type="entry name" value="elongater_protein-like"/>
    <property type="match status" value="1"/>
</dbReference>
<dbReference type="SMART" id="SM00729">
    <property type="entry name" value="Elp3"/>
    <property type="match status" value="1"/>
</dbReference>
<keyword evidence="5" id="KW-0408">Iron</keyword>
<dbReference type="InterPro" id="IPR023404">
    <property type="entry name" value="rSAM_horseshoe"/>
</dbReference>
<dbReference type="InterPro" id="IPR032432">
    <property type="entry name" value="Radical_SAM_C"/>
</dbReference>
<sequence length="363" mass="41925">MGTRKKIIPIFVPHKGCPHDCVFCNQKKIAGQIKDITATEIEETIDKFLETIPIDTKEIEVAFFGGSFTGIDVKQQEEFLNIVYNYKKRGLIDKIRLSTRPDYINDFILALLKRYNVDIIELGVQSLDEEVLIKSNRGHTVNDVIDAVNLIKRWDFELGLQFMIGLPSDTKEKAINTALNIINLKPDFVRLYPTLVIKDTYLEYMYFAKKYKPLSLEEAIDICTDILILFKYHGIPVIRIGLQPTENISLGGDVLAGPYHPSIRQLVESNIYKIILEEFINENKIKNVSILIEINSKLVSNIVGQKSSNVKYFKDKYNIIIKLKKSELPLEVLKVHTDEICYELVIREYIEKYLKRKGFILFK</sequence>
<protein>
    <submittedName>
        <fullName evidence="8">Radical SAM protein</fullName>
    </submittedName>
</protein>
<accession>A0A096BJW7</accession>
<dbReference type="InterPro" id="IPR007197">
    <property type="entry name" value="rSAM"/>
</dbReference>
<evidence type="ECO:0000313" key="9">
    <source>
        <dbReference type="Proteomes" id="UP000029622"/>
    </source>
</evidence>
<evidence type="ECO:0000256" key="2">
    <source>
        <dbReference type="ARBA" id="ARBA00022485"/>
    </source>
</evidence>
<dbReference type="GO" id="GO:0002926">
    <property type="term" value="P:tRNA wobble base 5-methoxycarbonylmethyl-2-thiouridinylation"/>
    <property type="evidence" value="ECO:0007669"/>
    <property type="project" value="TreeGrafter"/>
</dbReference>
<reference evidence="8 9" key="1">
    <citation type="submission" date="2013-12" db="EMBL/GenBank/DDBJ databases">
        <title>Draft genome sequence of Caloranaerobacter sp. H53214.</title>
        <authorList>
            <person name="Jiang L.J."/>
            <person name="Shao Z.Z."/>
            <person name="Long M.N."/>
        </authorList>
    </citation>
    <scope>NUCLEOTIDE SEQUENCE [LARGE SCALE GENOMIC DNA]</scope>
    <source>
        <strain evidence="8 9">H53214</strain>
    </source>
</reference>
<dbReference type="PANTHER" id="PTHR11135:SF0">
    <property type="entry name" value="ELONGATOR COMPLEX PROTEIN 3"/>
    <property type="match status" value="1"/>
</dbReference>
<dbReference type="GO" id="GO:0005737">
    <property type="term" value="C:cytoplasm"/>
    <property type="evidence" value="ECO:0007669"/>
    <property type="project" value="TreeGrafter"/>
</dbReference>
<comment type="cofactor">
    <cofactor evidence="1">
        <name>[4Fe-4S] cluster</name>
        <dbReference type="ChEBI" id="CHEBI:49883"/>
    </cofactor>
</comment>
<keyword evidence="3" id="KW-0949">S-adenosyl-L-methionine</keyword>
<dbReference type="InterPro" id="IPR039661">
    <property type="entry name" value="ELP3"/>
</dbReference>
<dbReference type="CDD" id="cd01335">
    <property type="entry name" value="Radical_SAM"/>
    <property type="match status" value="1"/>
</dbReference>
<evidence type="ECO:0000313" key="8">
    <source>
        <dbReference type="EMBL" id="KGG81147.1"/>
    </source>
</evidence>
<name>A0A096BJW7_9FIRM</name>
<evidence type="ECO:0000256" key="1">
    <source>
        <dbReference type="ARBA" id="ARBA00001966"/>
    </source>
</evidence>
<dbReference type="STRING" id="1156417.Y919_02440"/>
<dbReference type="InterPro" id="IPR006638">
    <property type="entry name" value="Elp3/MiaA/NifB-like_rSAM"/>
</dbReference>
<dbReference type="SFLD" id="SFLDS00029">
    <property type="entry name" value="Radical_SAM"/>
    <property type="match status" value="1"/>
</dbReference>
<organism evidence="8 9">
    <name type="scientific">Caloranaerobacter azorensis H53214</name>
    <dbReference type="NCBI Taxonomy" id="1156417"/>
    <lineage>
        <taxon>Bacteria</taxon>
        <taxon>Bacillati</taxon>
        <taxon>Bacillota</taxon>
        <taxon>Tissierellia</taxon>
        <taxon>Tissierellales</taxon>
        <taxon>Thermohalobacteraceae</taxon>
        <taxon>Caloranaerobacter</taxon>
    </lineage>
</organism>
<keyword evidence="2" id="KW-0004">4Fe-4S</keyword>
<proteinExistence type="predicted"/>
<dbReference type="Proteomes" id="UP000029622">
    <property type="component" value="Unassembled WGS sequence"/>
</dbReference>
<evidence type="ECO:0000259" key="7">
    <source>
        <dbReference type="PROSITE" id="PS51918"/>
    </source>
</evidence>
<gene>
    <name evidence="8" type="ORF">Y919_02440</name>
</gene>
<dbReference type="SUPFAM" id="SSF102114">
    <property type="entry name" value="Radical SAM enzymes"/>
    <property type="match status" value="1"/>
</dbReference>
<dbReference type="AlphaFoldDB" id="A0A096BJW7"/>
<dbReference type="PANTHER" id="PTHR11135">
    <property type="entry name" value="HISTONE ACETYLTRANSFERASE-RELATED"/>
    <property type="match status" value="1"/>
</dbReference>
<dbReference type="PROSITE" id="PS51918">
    <property type="entry name" value="RADICAL_SAM"/>
    <property type="match status" value="1"/>
</dbReference>
<dbReference type="InterPro" id="IPR058240">
    <property type="entry name" value="rSAM_sf"/>
</dbReference>
<evidence type="ECO:0000256" key="4">
    <source>
        <dbReference type="ARBA" id="ARBA00022723"/>
    </source>
</evidence>
<keyword evidence="4" id="KW-0479">Metal-binding</keyword>
<evidence type="ECO:0000256" key="3">
    <source>
        <dbReference type="ARBA" id="ARBA00022691"/>
    </source>
</evidence>
<keyword evidence="6" id="KW-0411">Iron-sulfur</keyword>
<comment type="caution">
    <text evidence="8">The sequence shown here is derived from an EMBL/GenBank/DDBJ whole genome shotgun (WGS) entry which is preliminary data.</text>
</comment>
<dbReference type="EMBL" id="AZTB01000006">
    <property type="protein sequence ID" value="KGG81147.1"/>
    <property type="molecule type" value="Genomic_DNA"/>
</dbReference>
<dbReference type="RefSeq" id="WP_035162062.1">
    <property type="nucleotide sequence ID" value="NZ_AZTB01000006.1"/>
</dbReference>
<dbReference type="Pfam" id="PF16199">
    <property type="entry name" value="Radical_SAM_C"/>
    <property type="match status" value="1"/>
</dbReference>
<dbReference type="SFLD" id="SFLDG01082">
    <property type="entry name" value="B12-binding_domain_containing"/>
    <property type="match status" value="1"/>
</dbReference>
<evidence type="ECO:0000256" key="5">
    <source>
        <dbReference type="ARBA" id="ARBA00023004"/>
    </source>
</evidence>
<dbReference type="Gene3D" id="3.80.30.20">
    <property type="entry name" value="tm_1862 like domain"/>
    <property type="match status" value="1"/>
</dbReference>
<dbReference type="Pfam" id="PF04055">
    <property type="entry name" value="Radical_SAM"/>
    <property type="match status" value="1"/>
</dbReference>
<evidence type="ECO:0000256" key="6">
    <source>
        <dbReference type="ARBA" id="ARBA00023014"/>
    </source>
</evidence>
<dbReference type="GO" id="GO:0051539">
    <property type="term" value="F:4 iron, 4 sulfur cluster binding"/>
    <property type="evidence" value="ECO:0007669"/>
    <property type="project" value="UniProtKB-KW"/>
</dbReference>
<dbReference type="GO" id="GO:0003824">
    <property type="term" value="F:catalytic activity"/>
    <property type="evidence" value="ECO:0007669"/>
    <property type="project" value="InterPro"/>
</dbReference>
<dbReference type="GO" id="GO:0046872">
    <property type="term" value="F:metal ion binding"/>
    <property type="evidence" value="ECO:0007669"/>
    <property type="project" value="UniProtKB-KW"/>
</dbReference>
<feature type="domain" description="Radical SAM core" evidence="7">
    <location>
        <begin position="1"/>
        <end position="236"/>
    </location>
</feature>